<reference evidence="1 2" key="1">
    <citation type="journal article" date="2013" name="Curr. Biol.">
        <title>The Genome of the Foraminiferan Reticulomyxa filosa.</title>
        <authorList>
            <person name="Glockner G."/>
            <person name="Hulsmann N."/>
            <person name="Schleicher M."/>
            <person name="Noegel A.A."/>
            <person name="Eichinger L."/>
            <person name="Gallinger C."/>
            <person name="Pawlowski J."/>
            <person name="Sierra R."/>
            <person name="Euteneuer U."/>
            <person name="Pillet L."/>
            <person name="Moustafa A."/>
            <person name="Platzer M."/>
            <person name="Groth M."/>
            <person name="Szafranski K."/>
            <person name="Schliwa M."/>
        </authorList>
    </citation>
    <scope>NUCLEOTIDE SEQUENCE [LARGE SCALE GENOMIC DNA]</scope>
</reference>
<sequence length="168" mass="19131">MFEQIVNVMLNVYDIINTQKKTYINKYMYIFMCIYHMYKYMCDCFVQKIDEKDEMDSDDGEANNNSAMKKRAVGAIVVIWARNKHLSFVVPPVLATYNNNNKNTNGTAHLGIHASSKPLPLIDIKSKPKSNQKLRSLFLQQIRVANASRQKPLLSGVVVITTIIDGTL</sequence>
<proteinExistence type="predicted"/>
<evidence type="ECO:0000313" key="1">
    <source>
        <dbReference type="EMBL" id="ETN98785.1"/>
    </source>
</evidence>
<dbReference type="EMBL" id="ASPP01045797">
    <property type="protein sequence ID" value="ETN98785.1"/>
    <property type="molecule type" value="Genomic_DNA"/>
</dbReference>
<comment type="caution">
    <text evidence="1">The sequence shown here is derived from an EMBL/GenBank/DDBJ whole genome shotgun (WGS) entry which is preliminary data.</text>
</comment>
<organism evidence="1 2">
    <name type="scientific">Reticulomyxa filosa</name>
    <dbReference type="NCBI Taxonomy" id="46433"/>
    <lineage>
        <taxon>Eukaryota</taxon>
        <taxon>Sar</taxon>
        <taxon>Rhizaria</taxon>
        <taxon>Retaria</taxon>
        <taxon>Foraminifera</taxon>
        <taxon>Monothalamids</taxon>
        <taxon>Reticulomyxidae</taxon>
        <taxon>Reticulomyxa</taxon>
    </lineage>
</organism>
<accession>X6LBN7</accession>
<dbReference type="AlphaFoldDB" id="X6LBN7"/>
<name>X6LBN7_RETFI</name>
<gene>
    <name evidence="1" type="ORF">RFI_38702</name>
</gene>
<keyword evidence="2" id="KW-1185">Reference proteome</keyword>
<dbReference type="Proteomes" id="UP000023152">
    <property type="component" value="Unassembled WGS sequence"/>
</dbReference>
<protein>
    <submittedName>
        <fullName evidence="1">Uncharacterized protein</fullName>
    </submittedName>
</protein>
<evidence type="ECO:0000313" key="2">
    <source>
        <dbReference type="Proteomes" id="UP000023152"/>
    </source>
</evidence>